<evidence type="ECO:0000256" key="1">
    <source>
        <dbReference type="ARBA" id="ARBA00007637"/>
    </source>
</evidence>
<evidence type="ECO:0000259" key="4">
    <source>
        <dbReference type="Pfam" id="PF01370"/>
    </source>
</evidence>
<accession>K8F313</accession>
<feature type="region of interest" description="Disordered" evidence="3">
    <location>
        <begin position="46"/>
        <end position="69"/>
    </location>
</feature>
<dbReference type="EMBL" id="FO082270">
    <property type="protein sequence ID" value="CCO66427.1"/>
    <property type="molecule type" value="Genomic_DNA"/>
</dbReference>
<name>K8F313_9CHLO</name>
<feature type="compositionally biased region" description="Polar residues" evidence="3">
    <location>
        <begin position="46"/>
        <end position="61"/>
    </location>
</feature>
<organism evidence="5 6">
    <name type="scientific">Bathycoccus prasinos</name>
    <dbReference type="NCBI Taxonomy" id="41875"/>
    <lineage>
        <taxon>Eukaryota</taxon>
        <taxon>Viridiplantae</taxon>
        <taxon>Chlorophyta</taxon>
        <taxon>Mamiellophyceae</taxon>
        <taxon>Mamiellales</taxon>
        <taxon>Bathycoccaceae</taxon>
        <taxon>Bathycoccus</taxon>
    </lineage>
</organism>
<dbReference type="PANTHER" id="PTHR43574">
    <property type="entry name" value="EPIMERASE-RELATED"/>
    <property type="match status" value="1"/>
</dbReference>
<evidence type="ECO:0000256" key="2">
    <source>
        <dbReference type="ARBA" id="ARBA00023027"/>
    </source>
</evidence>
<dbReference type="InterPro" id="IPR036291">
    <property type="entry name" value="NAD(P)-bd_dom_sf"/>
</dbReference>
<feature type="domain" description="NAD-dependent epimerase/dehydratase" evidence="4">
    <location>
        <begin position="98"/>
        <end position="339"/>
    </location>
</feature>
<dbReference type="Pfam" id="PF01370">
    <property type="entry name" value="Epimerase"/>
    <property type="match status" value="1"/>
</dbReference>
<evidence type="ECO:0000256" key="3">
    <source>
        <dbReference type="SAM" id="MobiDB-lite"/>
    </source>
</evidence>
<dbReference type="CDD" id="cd05273">
    <property type="entry name" value="GME-like_SDR_e"/>
    <property type="match status" value="1"/>
</dbReference>
<dbReference type="InterPro" id="IPR033890">
    <property type="entry name" value="GDP-Man_epi"/>
</dbReference>
<dbReference type="SUPFAM" id="SSF51735">
    <property type="entry name" value="NAD(P)-binding Rossmann-fold domains"/>
    <property type="match status" value="1"/>
</dbReference>
<evidence type="ECO:0000313" key="6">
    <source>
        <dbReference type="Proteomes" id="UP000198341"/>
    </source>
</evidence>
<dbReference type="GeneID" id="19013603"/>
<dbReference type="Gene3D" id="3.40.50.720">
    <property type="entry name" value="NAD(P)-binding Rossmann-like Domain"/>
    <property type="match status" value="1"/>
</dbReference>
<dbReference type="KEGG" id="bpg:Bathy09g00960"/>
<gene>
    <name evidence="5" type="ORF">Bathy09g00960</name>
</gene>
<dbReference type="Proteomes" id="UP000198341">
    <property type="component" value="Chromosome 9"/>
</dbReference>
<dbReference type="OrthoDB" id="331544at2759"/>
<dbReference type="RefSeq" id="XP_007510867.1">
    <property type="nucleotide sequence ID" value="XM_007510805.1"/>
</dbReference>
<keyword evidence="2" id="KW-0520">NAD</keyword>
<dbReference type="InterPro" id="IPR001509">
    <property type="entry name" value="Epimerase_deHydtase"/>
</dbReference>
<proteinExistence type="inferred from homology"/>
<dbReference type="eggNOG" id="KOG1429">
    <property type="taxonomic scope" value="Eukaryota"/>
</dbReference>
<dbReference type="STRING" id="41875.K8F313"/>
<evidence type="ECO:0000313" key="5">
    <source>
        <dbReference type="EMBL" id="CCO66427.1"/>
    </source>
</evidence>
<dbReference type="GO" id="GO:0047918">
    <property type="term" value="F:GDP-mannose 3,5-epimerase activity"/>
    <property type="evidence" value="ECO:0007669"/>
    <property type="project" value="InterPro"/>
</dbReference>
<protein>
    <recommendedName>
        <fullName evidence="4">NAD-dependent epimerase/dehydratase domain-containing protein</fullName>
    </recommendedName>
</protein>
<dbReference type="Gene3D" id="3.90.25.10">
    <property type="entry name" value="UDP-galactose 4-epimerase, domain 1"/>
    <property type="match status" value="1"/>
</dbReference>
<reference evidence="5 6" key="1">
    <citation type="submission" date="2011-10" db="EMBL/GenBank/DDBJ databases">
        <authorList>
            <person name="Genoscope - CEA"/>
        </authorList>
    </citation>
    <scope>NUCLEOTIDE SEQUENCE [LARGE SCALE GENOMIC DNA]</scope>
    <source>
        <strain evidence="5 6">RCC 1105</strain>
    </source>
</reference>
<sequence length="451" mass="50461">MKKLEALATLSLCEVSLKIKEKEVLFYRQTVVKLFHQSIQRSTFYPLSSSPEHTHPTTPNKYTRRMTDSKRSNAAGEKYALRGIYGSEPYWPQEKLKICVTGAGGFIASHLAKRLKEEGHYVVGADWKRNEHMPEEMFCDEFILSDLRLFENCAKVLEGCDHCFNLAADMGGMGFIQSNHSVIFYNNMMISFNMVEAGRVKGVKRFFYASSACIYPESAQLVTDLSAGLKEAAAWPAQPQDAYGLEKLASEEVYKHYQGDFGMQCRIGRFHNIYGPYGTWKGGREKAPAAFCRKAALAEGEIEMWGDGKQTRSFTYIDDCVEGILRLTKSDFGEPLNLGSDEMVSMNEMQKMTLEFAGKPDMPIKHIPGPEGVRGRNSNNELCMEKLGWAPSVKLADGLKVTFEWISEKIEEDKKAGTDVSALGKSTICGTMAPTELGALRKKDGEEELAK</sequence>
<dbReference type="AlphaFoldDB" id="K8F313"/>
<dbReference type="GO" id="GO:0051287">
    <property type="term" value="F:NAD binding"/>
    <property type="evidence" value="ECO:0007669"/>
    <property type="project" value="InterPro"/>
</dbReference>
<comment type="similarity">
    <text evidence="1">Belongs to the NAD(P)-dependent epimerase/dehydratase family.</text>
</comment>
<keyword evidence="6" id="KW-1185">Reference proteome</keyword>